<evidence type="ECO:0000256" key="6">
    <source>
        <dbReference type="ARBA" id="ARBA00019973"/>
    </source>
</evidence>
<dbReference type="VEuPathDB" id="FungiDB:ASPCADRAFT_132079"/>
<evidence type="ECO:0000256" key="15">
    <source>
        <dbReference type="ARBA" id="ARBA00047899"/>
    </source>
</evidence>
<evidence type="ECO:0000256" key="4">
    <source>
        <dbReference type="ARBA" id="ARBA00012513"/>
    </source>
</evidence>
<comment type="catalytic activity">
    <reaction evidence="16">
        <text>L-seryl-[protein] + ATP = O-phospho-L-seryl-[protein] + ADP + H(+)</text>
        <dbReference type="Rhea" id="RHEA:17989"/>
        <dbReference type="Rhea" id="RHEA-COMP:9863"/>
        <dbReference type="Rhea" id="RHEA-COMP:11604"/>
        <dbReference type="ChEBI" id="CHEBI:15378"/>
        <dbReference type="ChEBI" id="CHEBI:29999"/>
        <dbReference type="ChEBI" id="CHEBI:30616"/>
        <dbReference type="ChEBI" id="CHEBI:83421"/>
        <dbReference type="ChEBI" id="CHEBI:456216"/>
        <dbReference type="EC" id="2.7.11.1"/>
    </reaction>
</comment>
<evidence type="ECO:0000256" key="8">
    <source>
        <dbReference type="ARBA" id="ARBA00022679"/>
    </source>
</evidence>
<keyword evidence="20" id="KW-1185">Reference proteome</keyword>
<keyword evidence="12" id="KW-0158">Chromosome</keyword>
<evidence type="ECO:0000256" key="16">
    <source>
        <dbReference type="ARBA" id="ARBA00048679"/>
    </source>
</evidence>
<evidence type="ECO:0000256" key="7">
    <source>
        <dbReference type="ARBA" id="ARBA00022527"/>
    </source>
</evidence>
<dbReference type="GO" id="GO:0005524">
    <property type="term" value="F:ATP binding"/>
    <property type="evidence" value="ECO:0007669"/>
    <property type="project" value="UniProtKB-KW"/>
</dbReference>
<dbReference type="GO" id="GO:0000781">
    <property type="term" value="C:chromosome, telomeric region"/>
    <property type="evidence" value="ECO:0007669"/>
    <property type="project" value="UniProtKB-SubCell"/>
</dbReference>
<evidence type="ECO:0000256" key="5">
    <source>
        <dbReference type="ARBA" id="ARBA00013948"/>
    </source>
</evidence>
<dbReference type="EC" id="2.7.11.1" evidence="4"/>
<keyword evidence="8" id="KW-0808">Transferase</keyword>
<evidence type="ECO:0000256" key="2">
    <source>
        <dbReference type="ARBA" id="ARBA00004574"/>
    </source>
</evidence>
<evidence type="ECO:0000256" key="14">
    <source>
        <dbReference type="ARBA" id="ARBA00033194"/>
    </source>
</evidence>
<comment type="subunit">
    <text evidence="3">Component of the EKC/KEOPS complex composed of at least BUD32, CGI121, GON7, KAE1 and PCC1; the whole complex dimerizes.</text>
</comment>
<dbReference type="SUPFAM" id="SSF56112">
    <property type="entry name" value="Protein kinase-like (PK-like)"/>
    <property type="match status" value="1"/>
</dbReference>
<dbReference type="Proteomes" id="UP000188318">
    <property type="component" value="Unassembled WGS sequence"/>
</dbReference>
<dbReference type="GO" id="GO:0030003">
    <property type="term" value="P:intracellular monoatomic cation homeostasis"/>
    <property type="evidence" value="ECO:0007669"/>
    <property type="project" value="TreeGrafter"/>
</dbReference>
<dbReference type="GO" id="GO:0004674">
    <property type="term" value="F:protein serine/threonine kinase activity"/>
    <property type="evidence" value="ECO:0007669"/>
    <property type="project" value="UniProtKB-KW"/>
</dbReference>
<dbReference type="SMART" id="SM00220">
    <property type="entry name" value="S_TKc"/>
    <property type="match status" value="1"/>
</dbReference>
<evidence type="ECO:0000313" key="19">
    <source>
        <dbReference type="EMBL" id="OOF93737.1"/>
    </source>
</evidence>
<evidence type="ECO:0000256" key="12">
    <source>
        <dbReference type="ARBA" id="ARBA00022895"/>
    </source>
</evidence>
<proteinExistence type="predicted"/>
<feature type="region of interest" description="Disordered" evidence="17">
    <location>
        <begin position="94"/>
        <end position="115"/>
    </location>
</feature>
<evidence type="ECO:0000256" key="10">
    <source>
        <dbReference type="ARBA" id="ARBA00022777"/>
    </source>
</evidence>
<reference evidence="20" key="1">
    <citation type="journal article" date="2017" name="Genome Biol.">
        <title>Comparative genomics reveals high biological diversity and specific adaptations in the industrially and medically important fungal genus Aspergillus.</title>
        <authorList>
            <person name="de Vries R.P."/>
            <person name="Riley R."/>
            <person name="Wiebenga A."/>
            <person name="Aguilar-Osorio G."/>
            <person name="Amillis S."/>
            <person name="Uchima C.A."/>
            <person name="Anderluh G."/>
            <person name="Asadollahi M."/>
            <person name="Askin M."/>
            <person name="Barry K."/>
            <person name="Battaglia E."/>
            <person name="Bayram O."/>
            <person name="Benocci T."/>
            <person name="Braus-Stromeyer S.A."/>
            <person name="Caldana C."/>
            <person name="Canovas D."/>
            <person name="Cerqueira G.C."/>
            <person name="Chen F."/>
            <person name="Chen W."/>
            <person name="Choi C."/>
            <person name="Clum A."/>
            <person name="Dos Santos R.A."/>
            <person name="Damasio A.R."/>
            <person name="Diallinas G."/>
            <person name="Emri T."/>
            <person name="Fekete E."/>
            <person name="Flipphi M."/>
            <person name="Freyberg S."/>
            <person name="Gallo A."/>
            <person name="Gournas C."/>
            <person name="Habgood R."/>
            <person name="Hainaut M."/>
            <person name="Harispe M.L."/>
            <person name="Henrissat B."/>
            <person name="Hilden K.S."/>
            <person name="Hope R."/>
            <person name="Hossain A."/>
            <person name="Karabika E."/>
            <person name="Karaffa L."/>
            <person name="Karanyi Z."/>
            <person name="Krasevec N."/>
            <person name="Kuo A."/>
            <person name="Kusch H."/>
            <person name="LaButti K."/>
            <person name="Lagendijk E.L."/>
            <person name="Lapidus A."/>
            <person name="Levasseur A."/>
            <person name="Lindquist E."/>
            <person name="Lipzen A."/>
            <person name="Logrieco A.F."/>
            <person name="MacCabe A."/>
            <person name="Maekelae M.R."/>
            <person name="Malavazi I."/>
            <person name="Melin P."/>
            <person name="Meyer V."/>
            <person name="Mielnichuk N."/>
            <person name="Miskei M."/>
            <person name="Molnar A.P."/>
            <person name="Mule G."/>
            <person name="Ngan C.Y."/>
            <person name="Orejas M."/>
            <person name="Orosz E."/>
            <person name="Ouedraogo J.P."/>
            <person name="Overkamp K.M."/>
            <person name="Park H.-S."/>
            <person name="Perrone G."/>
            <person name="Piumi F."/>
            <person name="Punt P.J."/>
            <person name="Ram A.F."/>
            <person name="Ramon A."/>
            <person name="Rauscher S."/>
            <person name="Record E."/>
            <person name="Riano-Pachon D.M."/>
            <person name="Robert V."/>
            <person name="Roehrig J."/>
            <person name="Ruller R."/>
            <person name="Salamov A."/>
            <person name="Salih N.S."/>
            <person name="Samson R.A."/>
            <person name="Sandor E."/>
            <person name="Sanguinetti M."/>
            <person name="Schuetze T."/>
            <person name="Sepcic K."/>
            <person name="Shelest E."/>
            <person name="Sherlock G."/>
            <person name="Sophianopoulou V."/>
            <person name="Squina F.M."/>
            <person name="Sun H."/>
            <person name="Susca A."/>
            <person name="Todd R.B."/>
            <person name="Tsang A."/>
            <person name="Unkles S.E."/>
            <person name="van de Wiele N."/>
            <person name="van Rossen-Uffink D."/>
            <person name="Oliveira J.V."/>
            <person name="Vesth T.C."/>
            <person name="Visser J."/>
            <person name="Yu J.-H."/>
            <person name="Zhou M."/>
            <person name="Andersen M.R."/>
            <person name="Archer D.B."/>
            <person name="Baker S.E."/>
            <person name="Benoit I."/>
            <person name="Brakhage A.A."/>
            <person name="Braus G.H."/>
            <person name="Fischer R."/>
            <person name="Frisvad J.C."/>
            <person name="Goldman G.H."/>
            <person name="Houbraken J."/>
            <person name="Oakley B."/>
            <person name="Pocsi I."/>
            <person name="Scazzocchio C."/>
            <person name="Seiboth B."/>
            <person name="vanKuyk P.A."/>
            <person name="Wortman J."/>
            <person name="Dyer P.S."/>
            <person name="Grigoriev I.V."/>
        </authorList>
    </citation>
    <scope>NUCLEOTIDE SEQUENCE [LARGE SCALE GENOMIC DNA]</scope>
    <source>
        <strain evidence="20">ITEM 5010</strain>
    </source>
</reference>
<keyword evidence="12" id="KW-0779">Telomere</keyword>
<comment type="function">
    <text evidence="1">Component of the EKC/KEOPS complex that is required for the formation of a threonylcarbamoyl group on adenosine at position 37 (t(6)A37) in tRNAs that read codons beginning with adenine. The complex is probably involved in the transfer of the threonylcarbamoyl moiety of threonylcarbamoyl-AMP (TC-AMP) to the N6 group of A37. BUD32 has ATPase activity in the context of the EKC/KEOPS complex and likely plays a supporting role to the catalytic subunit KAE1. The EKC/KEOPS complex also promotes both telomere uncapping and telomere elongation. The complex is required for efficient recruitment of transcriptional coactivators.</text>
</comment>
<evidence type="ECO:0000256" key="3">
    <source>
        <dbReference type="ARBA" id="ARBA00011534"/>
    </source>
</evidence>
<keyword evidence="11" id="KW-0067">ATP-binding</keyword>
<dbReference type="OrthoDB" id="4508997at2759"/>
<dbReference type="InterPro" id="IPR011009">
    <property type="entry name" value="Kinase-like_dom_sf"/>
</dbReference>
<dbReference type="PANTHER" id="PTHR24343:SF558">
    <property type="entry name" value="PROTEIN KINASE DOMAIN-CONTAINING PROTEIN"/>
    <property type="match status" value="1"/>
</dbReference>
<dbReference type="PANTHER" id="PTHR24343">
    <property type="entry name" value="SERINE/THREONINE KINASE"/>
    <property type="match status" value="1"/>
</dbReference>
<feature type="domain" description="Protein kinase" evidence="18">
    <location>
        <begin position="61"/>
        <end position="427"/>
    </location>
</feature>
<dbReference type="PROSITE" id="PS50011">
    <property type="entry name" value="PROTEIN_KINASE_DOM"/>
    <property type="match status" value="1"/>
</dbReference>
<keyword evidence="7" id="KW-0723">Serine/threonine-protein kinase</keyword>
<evidence type="ECO:0000256" key="11">
    <source>
        <dbReference type="ARBA" id="ARBA00022840"/>
    </source>
</evidence>
<keyword evidence="10" id="KW-0418">Kinase</keyword>
<comment type="catalytic activity">
    <reaction evidence="15">
        <text>L-threonyl-[protein] + ATP = O-phospho-L-threonyl-[protein] + ADP + H(+)</text>
        <dbReference type="Rhea" id="RHEA:46608"/>
        <dbReference type="Rhea" id="RHEA-COMP:11060"/>
        <dbReference type="Rhea" id="RHEA-COMP:11605"/>
        <dbReference type="ChEBI" id="CHEBI:15378"/>
        <dbReference type="ChEBI" id="CHEBI:30013"/>
        <dbReference type="ChEBI" id="CHEBI:30616"/>
        <dbReference type="ChEBI" id="CHEBI:61977"/>
        <dbReference type="ChEBI" id="CHEBI:456216"/>
        <dbReference type="EC" id="2.7.11.1"/>
    </reaction>
</comment>
<evidence type="ECO:0000259" key="18">
    <source>
        <dbReference type="PROSITE" id="PS50011"/>
    </source>
</evidence>
<dbReference type="PROSITE" id="PS00109">
    <property type="entry name" value="PROTEIN_KINASE_TYR"/>
    <property type="match status" value="1"/>
</dbReference>
<dbReference type="Pfam" id="PF00069">
    <property type="entry name" value="Pkinase"/>
    <property type="match status" value="1"/>
</dbReference>
<gene>
    <name evidence="19" type="ORF">ASPCADRAFT_132079</name>
</gene>
<organism evidence="19 20">
    <name type="scientific">Aspergillus carbonarius (strain ITEM 5010)</name>
    <dbReference type="NCBI Taxonomy" id="602072"/>
    <lineage>
        <taxon>Eukaryota</taxon>
        <taxon>Fungi</taxon>
        <taxon>Dikarya</taxon>
        <taxon>Ascomycota</taxon>
        <taxon>Pezizomycotina</taxon>
        <taxon>Eurotiomycetes</taxon>
        <taxon>Eurotiomycetidae</taxon>
        <taxon>Eurotiales</taxon>
        <taxon>Aspergillaceae</taxon>
        <taxon>Aspergillus</taxon>
        <taxon>Aspergillus subgen. Circumdati</taxon>
    </lineage>
</organism>
<dbReference type="InterPro" id="IPR000719">
    <property type="entry name" value="Prot_kinase_dom"/>
</dbReference>
<evidence type="ECO:0000256" key="9">
    <source>
        <dbReference type="ARBA" id="ARBA00022741"/>
    </source>
</evidence>
<dbReference type="EMBL" id="KV907503">
    <property type="protein sequence ID" value="OOF93737.1"/>
    <property type="molecule type" value="Genomic_DNA"/>
</dbReference>
<dbReference type="GO" id="GO:0005829">
    <property type="term" value="C:cytosol"/>
    <property type="evidence" value="ECO:0007669"/>
    <property type="project" value="TreeGrafter"/>
</dbReference>
<evidence type="ECO:0000313" key="20">
    <source>
        <dbReference type="Proteomes" id="UP000188318"/>
    </source>
</evidence>
<sequence length="448" mass="50189">MPCLKLPLLPRWQHPRQERLSDTISEHSPLLPQHHHHHQHQQQPQPQQPQQPPQTLRTKYGTCTSILHYGTSSSIRLYTTSSSSPTRTLHVVKTLRPTTSTTNSSRRTTSSHTQRTLKNTLESLLSSTLTHPHLLHTLDILPNSQLETCLVSEYCPLGDLGMYISSTTPSSSCCCSSPEGPGRRGIKRGLDSTKANTIFSQLMSAIEYLHALGIGHGDICVENIFLTYDPPIYSESSAEMERNGRICVKLGDLGSAVVVASPSSSSSASASAHSRFSGGEKWKDQDIYALCLGLSLGIEKFDDLSPPSIRLRRRKRGPYASPETLSPVEREHEDEPEDKEIDPRAADVWAAGIVYLVMRMGRILWRSAVEAEDGRYAEYLRGRRRCEGYGGIEGLGSTQCRNVIYAMLDPDPRRRIRAGEVTRSEWLFGSLDSESPYYYHYHHHHHTP</sequence>
<dbReference type="STRING" id="602072.A0A1R3RGX7"/>
<dbReference type="Gene3D" id="1.10.510.10">
    <property type="entry name" value="Transferase(Phosphotransferase) domain 1"/>
    <property type="match status" value="1"/>
</dbReference>
<feature type="region of interest" description="Disordered" evidence="17">
    <location>
        <begin position="28"/>
        <end position="57"/>
    </location>
</feature>
<evidence type="ECO:0000256" key="13">
    <source>
        <dbReference type="ARBA" id="ARBA00030980"/>
    </source>
</evidence>
<dbReference type="AlphaFoldDB" id="A0A1R3RGX7"/>
<evidence type="ECO:0000256" key="17">
    <source>
        <dbReference type="SAM" id="MobiDB-lite"/>
    </source>
</evidence>
<feature type="region of interest" description="Disordered" evidence="17">
    <location>
        <begin position="313"/>
        <end position="341"/>
    </location>
</feature>
<keyword evidence="9" id="KW-0547">Nucleotide-binding</keyword>
<comment type="subcellular location">
    <subcellularLocation>
        <location evidence="2">Chromosome</location>
        <location evidence="2">Telomere</location>
    </subcellularLocation>
</comment>
<protein>
    <recommendedName>
        <fullName evidence="6">EKC/KEOPS complex subunit BUD32</fullName>
        <ecNumber evidence="4">2.7.11.1</ecNumber>
    </recommendedName>
    <alternativeName>
        <fullName evidence="13 14">Atypical Serine/threonine protein kinase BUD32</fullName>
    </alternativeName>
    <alternativeName>
        <fullName evidence="5">EKC/KEOPS complex subunit bud32</fullName>
    </alternativeName>
</protein>
<name>A0A1R3RGX7_ASPC5</name>
<accession>A0A1R3RGX7</accession>
<dbReference type="InterPro" id="IPR008266">
    <property type="entry name" value="Tyr_kinase_AS"/>
</dbReference>
<evidence type="ECO:0000256" key="1">
    <source>
        <dbReference type="ARBA" id="ARBA00003747"/>
    </source>
</evidence>